<reference evidence="3 4" key="1">
    <citation type="submission" date="2022-01" db="EMBL/GenBank/DDBJ databases">
        <title>Nocardioides sp. nov., an actinomycete isolated from mining soil.</title>
        <authorList>
            <person name="Liu L."/>
        </authorList>
    </citation>
    <scope>NUCLEOTIDE SEQUENCE [LARGE SCALE GENOMIC DNA]</scope>
    <source>
        <strain evidence="3 4">KLBMP 9356</strain>
    </source>
</reference>
<feature type="region of interest" description="Disordered" evidence="1">
    <location>
        <begin position="1"/>
        <end position="28"/>
    </location>
</feature>
<keyword evidence="2" id="KW-0812">Transmembrane</keyword>
<proteinExistence type="predicted"/>
<keyword evidence="2" id="KW-1133">Transmembrane helix</keyword>
<evidence type="ECO:0000313" key="3">
    <source>
        <dbReference type="EMBL" id="MCF6378179.1"/>
    </source>
</evidence>
<protein>
    <submittedName>
        <fullName evidence="3">Uncharacterized protein</fullName>
    </submittedName>
</protein>
<gene>
    <name evidence="3" type="ORF">L2K70_11250</name>
</gene>
<dbReference type="EMBL" id="JAKJHZ010000007">
    <property type="protein sequence ID" value="MCF6378179.1"/>
    <property type="molecule type" value="Genomic_DNA"/>
</dbReference>
<comment type="caution">
    <text evidence="3">The sequence shown here is derived from an EMBL/GenBank/DDBJ whole genome shotgun (WGS) entry which is preliminary data.</text>
</comment>
<name>A0ABS9HCP6_9ACTN</name>
<keyword evidence="2" id="KW-0472">Membrane</keyword>
<dbReference type="Proteomes" id="UP001201161">
    <property type="component" value="Unassembled WGS sequence"/>
</dbReference>
<evidence type="ECO:0000256" key="1">
    <source>
        <dbReference type="SAM" id="MobiDB-lite"/>
    </source>
</evidence>
<evidence type="ECO:0000256" key="2">
    <source>
        <dbReference type="SAM" id="Phobius"/>
    </source>
</evidence>
<accession>A0ABS9HCP6</accession>
<organism evidence="3 4">
    <name type="scientific">Nocardioides potassii</name>
    <dbReference type="NCBI Taxonomy" id="2911371"/>
    <lineage>
        <taxon>Bacteria</taxon>
        <taxon>Bacillati</taxon>
        <taxon>Actinomycetota</taxon>
        <taxon>Actinomycetes</taxon>
        <taxon>Propionibacteriales</taxon>
        <taxon>Nocardioidaceae</taxon>
        <taxon>Nocardioides</taxon>
    </lineage>
</organism>
<dbReference type="RefSeq" id="WP_236401930.1">
    <property type="nucleotide sequence ID" value="NZ_JAKJHZ010000007.1"/>
</dbReference>
<evidence type="ECO:0000313" key="4">
    <source>
        <dbReference type="Proteomes" id="UP001201161"/>
    </source>
</evidence>
<feature type="transmembrane region" description="Helical" evidence="2">
    <location>
        <begin position="51"/>
        <end position="75"/>
    </location>
</feature>
<keyword evidence="4" id="KW-1185">Reference proteome</keyword>
<sequence>MTQQLEAGRASPLATRSGNEPGWHRKAKQATDYLTPAAKLIKTLKDILPSLTVLTVLAGFGAFVIPGGLLCAGLVARATSNLGWDVCPNDAEDDPGEPAPEQPGEVTVAVDRRERLLLTGARRWMPRTEVRIRLVDPNGRRVRLNETARLFKTNGHGAIGKHRGRVLWTPPARHVRGMYLVVAKGKSPDGSTHREKVPVRIG</sequence>